<feature type="transmembrane region" description="Helical" evidence="1">
    <location>
        <begin position="143"/>
        <end position="161"/>
    </location>
</feature>
<keyword evidence="1" id="KW-1133">Transmembrane helix</keyword>
<comment type="caution">
    <text evidence="2">The sequence shown here is derived from an EMBL/GenBank/DDBJ whole genome shotgun (WGS) entry which is preliminary data.</text>
</comment>
<dbReference type="AlphaFoldDB" id="A0A845SLI7"/>
<keyword evidence="1" id="KW-0472">Membrane</keyword>
<proteinExistence type="predicted"/>
<gene>
    <name evidence="2" type="ORF">FMM72_00145</name>
</gene>
<keyword evidence="1" id="KW-0812">Transmembrane</keyword>
<reference evidence="2 3" key="1">
    <citation type="submission" date="2019-06" db="EMBL/GenBank/DDBJ databases">
        <title>Draft genome sequences of 15 bacterial species constituting the stable defined intestinal microbiota of the GM15 gnotobiotic mouse model.</title>
        <authorList>
            <person name="Elie C."/>
            <person name="Mathieu A."/>
            <person name="Saliou A."/>
            <person name="Darnaud M."/>
            <person name="Leulier F."/>
            <person name="Tamellini A."/>
        </authorList>
    </citation>
    <scope>NUCLEOTIDE SEQUENCE [LARGE SCALE GENOMIC DNA]</scope>
    <source>
        <strain evidence="2 3">JM4-15</strain>
    </source>
</reference>
<organism evidence="2 3">
    <name type="scientific">Anaerotruncus colihominis</name>
    <dbReference type="NCBI Taxonomy" id="169435"/>
    <lineage>
        <taxon>Bacteria</taxon>
        <taxon>Bacillati</taxon>
        <taxon>Bacillota</taxon>
        <taxon>Clostridia</taxon>
        <taxon>Eubacteriales</taxon>
        <taxon>Oscillospiraceae</taxon>
        <taxon>Anaerotruncus</taxon>
    </lineage>
</organism>
<dbReference type="Proteomes" id="UP000462501">
    <property type="component" value="Unassembled WGS sequence"/>
</dbReference>
<dbReference type="EMBL" id="VIQT01000002">
    <property type="protein sequence ID" value="NDO37669.1"/>
    <property type="molecule type" value="Genomic_DNA"/>
</dbReference>
<evidence type="ECO:0000256" key="1">
    <source>
        <dbReference type="SAM" id="Phobius"/>
    </source>
</evidence>
<evidence type="ECO:0000313" key="3">
    <source>
        <dbReference type="Proteomes" id="UP000462501"/>
    </source>
</evidence>
<protein>
    <submittedName>
        <fullName evidence="2">Uncharacterized protein</fullName>
    </submittedName>
</protein>
<feature type="transmembrane region" description="Helical" evidence="1">
    <location>
        <begin position="121"/>
        <end position="137"/>
    </location>
</feature>
<accession>A0A845SLI7</accession>
<name>A0A845SLI7_9FIRM</name>
<evidence type="ECO:0000313" key="2">
    <source>
        <dbReference type="EMBL" id="NDO37669.1"/>
    </source>
</evidence>
<feature type="transmembrane region" description="Helical" evidence="1">
    <location>
        <begin position="168"/>
        <end position="188"/>
    </location>
</feature>
<sequence length="211" mass="24474">MEQKMGIETYPSGTGYALYLGLGLDENLQYSKEPARNFLSTYSGDPADFHKECYEKIFTSLREHWDAYPQIFPEKFQTTWGRYRRYPETAFLTWAFQPGDTDTPHPLSQYLPPISTLMGQYYLLVCLLAVAGCIYLMRRPTGYSVFTHSLFLFGFALIVLIGEPLGRYKCVIFPILCLLAALGLYALYQGIWRLWEYIRHLYASIRVRTAH</sequence>